<feature type="domain" description="TMC" evidence="8">
    <location>
        <begin position="441"/>
        <end position="473"/>
    </location>
</feature>
<comment type="subcellular location">
    <subcellularLocation>
        <location evidence="1 6">Membrane</location>
        <topology evidence="1 6">Multi-pass membrane protein</topology>
    </subcellularLocation>
</comment>
<dbReference type="AlphaFoldDB" id="V9KWV4"/>
<feature type="non-terminal residue" evidence="9">
    <location>
        <position position="1"/>
    </location>
</feature>
<feature type="transmembrane region" description="Helical" evidence="6">
    <location>
        <begin position="127"/>
        <end position="148"/>
    </location>
</feature>
<evidence type="ECO:0000256" key="2">
    <source>
        <dbReference type="ARBA" id="ARBA00006510"/>
    </source>
</evidence>
<evidence type="ECO:0000256" key="7">
    <source>
        <dbReference type="SAM" id="MobiDB-lite"/>
    </source>
</evidence>
<evidence type="ECO:0000256" key="5">
    <source>
        <dbReference type="ARBA" id="ARBA00023136"/>
    </source>
</evidence>
<evidence type="ECO:0000256" key="1">
    <source>
        <dbReference type="ARBA" id="ARBA00004141"/>
    </source>
</evidence>
<dbReference type="GO" id="GO:0005886">
    <property type="term" value="C:plasma membrane"/>
    <property type="evidence" value="ECO:0007669"/>
    <property type="project" value="InterPro"/>
</dbReference>
<sequence>IHESKEMASMADSEGRMGGTRRRRAEATAEPRDLGVEPSEVSSANESRKLVRELALRMREKRLISERLSSDRVIPSDWELWKRSKVKVYRRLLRENWEQMSSLQLWGSPLRHIQDHFGNGVKSYFDFLRFLVLLNFLTFTLILGFIVVPDILLRTPTPTPPSDGVVEVYNCSVYNPQHLGLVSFYQYVLDIVSGTGILELSHLFYGHYGAEGESEGFGYRTALGYLLTTVSYTFITFVWIVKRALEGVRSGGDAALTAYSHTVFGSWDFCVNGARSVGLQRRTVHRQIRMCLEEERRRKMLAGRTRKERAKVYAVRAVVNAFVALQIGGAFLCVYIATRVSQQSSEEPRHFVVRLLSAYLPSIVIAAANAVLPVVFGALTALEGYSSASAVKLSLVRMMFLRLSSPVMLLYSLWSEITCDGRTETDGNCALCGYNYHKYPCWETRVGQEMYKLFIFDFLILITVLLFIEFPRRSEEH</sequence>
<feature type="transmembrane region" description="Helical" evidence="6">
    <location>
        <begin position="358"/>
        <end position="382"/>
    </location>
</feature>
<accession>V9KWV4</accession>
<protein>
    <recommendedName>
        <fullName evidence="6">Transmembrane channel-like protein</fullName>
    </recommendedName>
</protein>
<feature type="non-terminal residue" evidence="9">
    <location>
        <position position="477"/>
    </location>
</feature>
<evidence type="ECO:0000259" key="8">
    <source>
        <dbReference type="Pfam" id="PF07810"/>
    </source>
</evidence>
<dbReference type="InterPro" id="IPR012496">
    <property type="entry name" value="TMC_dom"/>
</dbReference>
<dbReference type="GO" id="GO:0008381">
    <property type="term" value="F:mechanosensitive monoatomic ion channel activity"/>
    <property type="evidence" value="ECO:0007669"/>
    <property type="project" value="TreeGrafter"/>
</dbReference>
<organism evidence="9">
    <name type="scientific">Callorhinchus milii</name>
    <name type="common">Ghost shark</name>
    <dbReference type="NCBI Taxonomy" id="7868"/>
    <lineage>
        <taxon>Eukaryota</taxon>
        <taxon>Metazoa</taxon>
        <taxon>Chordata</taxon>
        <taxon>Craniata</taxon>
        <taxon>Vertebrata</taxon>
        <taxon>Chondrichthyes</taxon>
        <taxon>Holocephali</taxon>
        <taxon>Chimaeriformes</taxon>
        <taxon>Callorhinchidae</taxon>
        <taxon>Callorhinchus</taxon>
    </lineage>
</organism>
<dbReference type="PANTHER" id="PTHR23302">
    <property type="entry name" value="TRANSMEMBRANE CHANNEL-RELATED"/>
    <property type="match status" value="1"/>
</dbReference>
<comment type="similarity">
    <text evidence="2 6">Belongs to the TMC family.</text>
</comment>
<dbReference type="InterPro" id="IPR038900">
    <property type="entry name" value="TMC"/>
</dbReference>
<keyword evidence="5 6" id="KW-0472">Membrane</keyword>
<reference evidence="9" key="1">
    <citation type="journal article" date="2014" name="Nature">
        <title>Elephant shark genome provides unique insights into gnathostome evolution.</title>
        <authorList>
            <consortium name="International Elephant Shark Genome Sequencing Consortium"/>
            <person name="Venkatesh B."/>
            <person name="Lee A.P."/>
            <person name="Ravi V."/>
            <person name="Maurya A.K."/>
            <person name="Lian M.M."/>
            <person name="Swann J.B."/>
            <person name="Ohta Y."/>
            <person name="Flajnik M.F."/>
            <person name="Sutoh Y."/>
            <person name="Kasahara M."/>
            <person name="Hoon S."/>
            <person name="Gangu V."/>
            <person name="Roy S.W."/>
            <person name="Irimia M."/>
            <person name="Korzh V."/>
            <person name="Kondrychyn I."/>
            <person name="Lim Z.W."/>
            <person name="Tay B.H."/>
            <person name="Tohari S."/>
            <person name="Kong K.W."/>
            <person name="Ho S."/>
            <person name="Lorente-Galdos B."/>
            <person name="Quilez J."/>
            <person name="Marques-Bonet T."/>
            <person name="Raney B.J."/>
            <person name="Ingham P.W."/>
            <person name="Tay A."/>
            <person name="Hillier L.W."/>
            <person name="Minx P."/>
            <person name="Boehm T."/>
            <person name="Wilson R.K."/>
            <person name="Brenner S."/>
            <person name="Warren W.C."/>
        </authorList>
    </citation>
    <scope>NUCLEOTIDE SEQUENCE</scope>
    <source>
        <tissue evidence="9">Liver</tissue>
    </source>
</reference>
<dbReference type="PANTHER" id="PTHR23302:SF24">
    <property type="entry name" value="TMC DOMAIN-CONTAINING PROTEIN"/>
    <property type="match status" value="1"/>
</dbReference>
<evidence type="ECO:0000256" key="3">
    <source>
        <dbReference type="ARBA" id="ARBA00022692"/>
    </source>
</evidence>
<feature type="transmembrane region" description="Helical" evidence="6">
    <location>
        <begin position="222"/>
        <end position="241"/>
    </location>
</feature>
<keyword evidence="3 6" id="KW-0812">Transmembrane</keyword>
<feature type="transmembrane region" description="Helical" evidence="6">
    <location>
        <begin position="313"/>
        <end position="338"/>
    </location>
</feature>
<feature type="transmembrane region" description="Helical" evidence="6">
    <location>
        <begin position="394"/>
        <end position="414"/>
    </location>
</feature>
<feature type="compositionally biased region" description="Basic and acidic residues" evidence="7">
    <location>
        <begin position="25"/>
        <end position="35"/>
    </location>
</feature>
<name>V9KWV4_CALMI</name>
<dbReference type="Pfam" id="PF07810">
    <property type="entry name" value="TMC"/>
    <property type="match status" value="1"/>
</dbReference>
<evidence type="ECO:0000313" key="9">
    <source>
        <dbReference type="EMBL" id="AFP03215.1"/>
    </source>
</evidence>
<evidence type="ECO:0000256" key="6">
    <source>
        <dbReference type="RuleBase" id="RU310713"/>
    </source>
</evidence>
<keyword evidence="4 6" id="KW-1133">Transmembrane helix</keyword>
<feature type="transmembrane region" description="Helical" evidence="6">
    <location>
        <begin position="450"/>
        <end position="468"/>
    </location>
</feature>
<dbReference type="EMBL" id="JW870697">
    <property type="protein sequence ID" value="AFP03215.1"/>
    <property type="molecule type" value="mRNA"/>
</dbReference>
<feature type="region of interest" description="Disordered" evidence="7">
    <location>
        <begin position="1"/>
        <end position="42"/>
    </location>
</feature>
<proteinExistence type="evidence at transcript level"/>
<evidence type="ECO:0000256" key="4">
    <source>
        <dbReference type="ARBA" id="ARBA00022989"/>
    </source>
</evidence>